<accession>A0A1L9PE35</accession>
<dbReference type="VEuPathDB" id="FungiDB:ASPVEDRAFT_81353"/>
<reference evidence="3" key="1">
    <citation type="journal article" date="2017" name="Genome Biol.">
        <title>Comparative genomics reveals high biological diversity and specific adaptations in the industrially and medically important fungal genus Aspergillus.</title>
        <authorList>
            <person name="de Vries R.P."/>
            <person name="Riley R."/>
            <person name="Wiebenga A."/>
            <person name="Aguilar-Osorio G."/>
            <person name="Amillis S."/>
            <person name="Uchima C.A."/>
            <person name="Anderluh G."/>
            <person name="Asadollahi M."/>
            <person name="Askin M."/>
            <person name="Barry K."/>
            <person name="Battaglia E."/>
            <person name="Bayram O."/>
            <person name="Benocci T."/>
            <person name="Braus-Stromeyer S.A."/>
            <person name="Caldana C."/>
            <person name="Canovas D."/>
            <person name="Cerqueira G.C."/>
            <person name="Chen F."/>
            <person name="Chen W."/>
            <person name="Choi C."/>
            <person name="Clum A."/>
            <person name="Dos Santos R.A."/>
            <person name="Damasio A.R."/>
            <person name="Diallinas G."/>
            <person name="Emri T."/>
            <person name="Fekete E."/>
            <person name="Flipphi M."/>
            <person name="Freyberg S."/>
            <person name="Gallo A."/>
            <person name="Gournas C."/>
            <person name="Habgood R."/>
            <person name="Hainaut M."/>
            <person name="Harispe M.L."/>
            <person name="Henrissat B."/>
            <person name="Hilden K.S."/>
            <person name="Hope R."/>
            <person name="Hossain A."/>
            <person name="Karabika E."/>
            <person name="Karaffa L."/>
            <person name="Karanyi Z."/>
            <person name="Krasevec N."/>
            <person name="Kuo A."/>
            <person name="Kusch H."/>
            <person name="LaButti K."/>
            <person name="Lagendijk E.L."/>
            <person name="Lapidus A."/>
            <person name="Levasseur A."/>
            <person name="Lindquist E."/>
            <person name="Lipzen A."/>
            <person name="Logrieco A.F."/>
            <person name="MacCabe A."/>
            <person name="Maekelae M.R."/>
            <person name="Malavazi I."/>
            <person name="Melin P."/>
            <person name="Meyer V."/>
            <person name="Mielnichuk N."/>
            <person name="Miskei M."/>
            <person name="Molnar A.P."/>
            <person name="Mule G."/>
            <person name="Ngan C.Y."/>
            <person name="Orejas M."/>
            <person name="Orosz E."/>
            <person name="Ouedraogo J.P."/>
            <person name="Overkamp K.M."/>
            <person name="Park H.-S."/>
            <person name="Perrone G."/>
            <person name="Piumi F."/>
            <person name="Punt P.J."/>
            <person name="Ram A.F."/>
            <person name="Ramon A."/>
            <person name="Rauscher S."/>
            <person name="Record E."/>
            <person name="Riano-Pachon D.M."/>
            <person name="Robert V."/>
            <person name="Roehrig J."/>
            <person name="Ruller R."/>
            <person name="Salamov A."/>
            <person name="Salih N.S."/>
            <person name="Samson R.A."/>
            <person name="Sandor E."/>
            <person name="Sanguinetti M."/>
            <person name="Schuetze T."/>
            <person name="Sepcic K."/>
            <person name="Shelest E."/>
            <person name="Sherlock G."/>
            <person name="Sophianopoulou V."/>
            <person name="Squina F.M."/>
            <person name="Sun H."/>
            <person name="Susca A."/>
            <person name="Todd R.B."/>
            <person name="Tsang A."/>
            <person name="Unkles S.E."/>
            <person name="van de Wiele N."/>
            <person name="van Rossen-Uffink D."/>
            <person name="Oliveira J.V."/>
            <person name="Vesth T.C."/>
            <person name="Visser J."/>
            <person name="Yu J.-H."/>
            <person name="Zhou M."/>
            <person name="Andersen M.R."/>
            <person name="Archer D.B."/>
            <person name="Baker S.E."/>
            <person name="Benoit I."/>
            <person name="Brakhage A.A."/>
            <person name="Braus G.H."/>
            <person name="Fischer R."/>
            <person name="Frisvad J.C."/>
            <person name="Goldman G.H."/>
            <person name="Houbraken J."/>
            <person name="Oakley B."/>
            <person name="Pocsi I."/>
            <person name="Scazzocchio C."/>
            <person name="Seiboth B."/>
            <person name="vanKuyk P.A."/>
            <person name="Wortman J."/>
            <person name="Dyer P.S."/>
            <person name="Grigoriev I.V."/>
        </authorList>
    </citation>
    <scope>NUCLEOTIDE SEQUENCE [LARGE SCALE GENOMIC DNA]</scope>
    <source>
        <strain evidence="3">CBS 583.65</strain>
    </source>
</reference>
<evidence type="ECO:0000313" key="2">
    <source>
        <dbReference type="EMBL" id="OJI99762.1"/>
    </source>
</evidence>
<sequence length="86" mass="8891">MDNIGKLGSNLADKVKGGNTGGGSGGGSGGGGGQTDYLDKGLNQVEQKYGGDYYDAEKMKEPNKKITDTVKDKFHDATGHNLPGTK</sequence>
<dbReference type="PANTHER" id="PTHR40462">
    <property type="entry name" value="CHROMOSOME 1, WHOLE GENOME SHOTGUN SEQUENCE"/>
    <property type="match status" value="1"/>
</dbReference>
<feature type="region of interest" description="Disordered" evidence="1">
    <location>
        <begin position="63"/>
        <end position="86"/>
    </location>
</feature>
<name>A0A1L9PE35_ASPVE</name>
<dbReference type="Proteomes" id="UP000184073">
    <property type="component" value="Unassembled WGS sequence"/>
</dbReference>
<dbReference type="GeneID" id="63732535"/>
<proteinExistence type="predicted"/>
<evidence type="ECO:0000256" key="1">
    <source>
        <dbReference type="SAM" id="MobiDB-lite"/>
    </source>
</evidence>
<organism evidence="2 3">
    <name type="scientific">Aspergillus versicolor CBS 583.65</name>
    <dbReference type="NCBI Taxonomy" id="1036611"/>
    <lineage>
        <taxon>Eukaryota</taxon>
        <taxon>Fungi</taxon>
        <taxon>Dikarya</taxon>
        <taxon>Ascomycota</taxon>
        <taxon>Pezizomycotina</taxon>
        <taxon>Eurotiomycetes</taxon>
        <taxon>Eurotiomycetidae</taxon>
        <taxon>Eurotiales</taxon>
        <taxon>Aspergillaceae</taxon>
        <taxon>Aspergillus</taxon>
        <taxon>Aspergillus subgen. Nidulantes</taxon>
    </lineage>
</organism>
<dbReference type="AlphaFoldDB" id="A0A1L9PE35"/>
<feature type="compositionally biased region" description="Gly residues" evidence="1">
    <location>
        <begin position="18"/>
        <end position="34"/>
    </location>
</feature>
<dbReference type="OrthoDB" id="3050608at2759"/>
<evidence type="ECO:0000313" key="3">
    <source>
        <dbReference type="Proteomes" id="UP000184073"/>
    </source>
</evidence>
<dbReference type="PANTHER" id="PTHR40462:SF1">
    <property type="entry name" value="EXPRESSED PROTEIN"/>
    <property type="match status" value="1"/>
</dbReference>
<feature type="region of interest" description="Disordered" evidence="1">
    <location>
        <begin position="1"/>
        <end position="41"/>
    </location>
</feature>
<feature type="compositionally biased region" description="Basic and acidic residues" evidence="1">
    <location>
        <begin position="63"/>
        <end position="78"/>
    </location>
</feature>
<gene>
    <name evidence="2" type="ORF">ASPVEDRAFT_81353</name>
</gene>
<dbReference type="RefSeq" id="XP_040665525.1">
    <property type="nucleotide sequence ID" value="XM_040817024.1"/>
</dbReference>
<protein>
    <submittedName>
        <fullName evidence="2">Uncharacterized protein</fullName>
    </submittedName>
</protein>
<keyword evidence="3" id="KW-1185">Reference proteome</keyword>
<dbReference type="EMBL" id="KV878127">
    <property type="protein sequence ID" value="OJI99762.1"/>
    <property type="molecule type" value="Genomic_DNA"/>
</dbReference>